<organism evidence="3">
    <name type="scientific">Muribaculaceae bacterium Z82</name>
    <dbReference type="NCBI Taxonomy" id="2304548"/>
    <lineage>
        <taxon>Bacteria</taxon>
        <taxon>Pseudomonadati</taxon>
        <taxon>Bacteroidota</taxon>
        <taxon>Bacteroidia</taxon>
        <taxon>Bacteroidales</taxon>
        <taxon>Muribaculaceae</taxon>
    </lineage>
</organism>
<dbReference type="Pfam" id="PF05857">
    <property type="entry name" value="TraX"/>
    <property type="match status" value="1"/>
</dbReference>
<dbReference type="AlphaFoldDB" id="A0A7C9JDN4"/>
<keyword evidence="2" id="KW-0812">Transmembrane</keyword>
<accession>A0A7C9JDN4</accession>
<sequence>MQSKNRNTAWNLEKPPLPTESDRPSTPAFTTSNPRGRLDSFALKVLAIVAMTANHAAYIFYFHLPAEVLGVFFTVGGLTFPIMAFLLVEGYNHTSDFRRYATRLLVFALVSEVPFYLFLAQELNVLFTLLLGLIALRLYDDWGPGSAKFWLAFVVIVFASDFCDWGVIGPIMVVMMRAIPDRRKRVVFPILLVMAAIGLPNLMYAIAAASTIALPFALYAFLGSGADIPLLLSYNGQRGHSMKWFFYAYYPAHIAVLGLVKGLIFGDWTVAF</sequence>
<feature type="transmembrane region" description="Helical" evidence="2">
    <location>
        <begin position="149"/>
        <end position="174"/>
    </location>
</feature>
<feature type="transmembrane region" description="Helical" evidence="2">
    <location>
        <begin position="186"/>
        <end position="206"/>
    </location>
</feature>
<dbReference type="EMBL" id="QWKH01000027">
    <property type="protein sequence ID" value="NBI34436.1"/>
    <property type="molecule type" value="Genomic_DNA"/>
</dbReference>
<evidence type="ECO:0000313" key="3">
    <source>
        <dbReference type="EMBL" id="NBI34436.1"/>
    </source>
</evidence>
<dbReference type="InterPro" id="IPR008875">
    <property type="entry name" value="TraX"/>
</dbReference>
<feature type="transmembrane region" description="Helical" evidence="2">
    <location>
        <begin position="212"/>
        <end position="232"/>
    </location>
</feature>
<feature type="transmembrane region" description="Helical" evidence="2">
    <location>
        <begin position="100"/>
        <end position="119"/>
    </location>
</feature>
<feature type="compositionally biased region" description="Polar residues" evidence="1">
    <location>
        <begin position="1"/>
        <end position="10"/>
    </location>
</feature>
<feature type="region of interest" description="Disordered" evidence="1">
    <location>
        <begin position="1"/>
        <end position="33"/>
    </location>
</feature>
<evidence type="ECO:0000256" key="1">
    <source>
        <dbReference type="SAM" id="MobiDB-lite"/>
    </source>
</evidence>
<reference evidence="3" key="1">
    <citation type="submission" date="2018-08" db="EMBL/GenBank/DDBJ databases">
        <title>Murine metabolic-syndrome-specific gut microbial biobank.</title>
        <authorList>
            <person name="Liu C."/>
        </authorList>
    </citation>
    <scope>NUCLEOTIDE SEQUENCE [LARGE SCALE GENOMIC DNA]</scope>
    <source>
        <strain evidence="3">Z82</strain>
    </source>
</reference>
<keyword evidence="2" id="KW-0472">Membrane</keyword>
<protein>
    <submittedName>
        <fullName evidence="3">Conjugal transfer protein TraX</fullName>
    </submittedName>
</protein>
<feature type="transmembrane region" description="Helical" evidence="2">
    <location>
        <begin position="68"/>
        <end position="88"/>
    </location>
</feature>
<evidence type="ECO:0000256" key="2">
    <source>
        <dbReference type="SAM" id="Phobius"/>
    </source>
</evidence>
<feature type="transmembrane region" description="Helical" evidence="2">
    <location>
        <begin position="244"/>
        <end position="265"/>
    </location>
</feature>
<comment type="caution">
    <text evidence="3">The sequence shown here is derived from an EMBL/GenBank/DDBJ whole genome shotgun (WGS) entry which is preliminary data.</text>
</comment>
<name>A0A7C9JDN4_9BACT</name>
<gene>
    <name evidence="3" type="ORF">D1639_05200</name>
</gene>
<keyword evidence="2" id="KW-1133">Transmembrane helix</keyword>
<feature type="transmembrane region" description="Helical" evidence="2">
    <location>
        <begin position="41"/>
        <end position="62"/>
    </location>
</feature>
<proteinExistence type="predicted"/>